<dbReference type="Gene3D" id="2.60.40.4070">
    <property type="match status" value="1"/>
</dbReference>
<name>A0A6M1S3U7_9BACT</name>
<keyword evidence="2" id="KW-1185">Reference proteome</keyword>
<sequence length="566" mass="59686">MQPRRRHMGAETGLLEGWHRGCGGKRRLSWWCGRVWMVWLLQVVGAGWVSEAQARVYATHVRLEKRPDGAGGGVAIRYILNEPATAGVEIEVWDGTQVVRTLTVKAGDPGALRGENEVIWDGRDAAGTPVCCGPYRVRITAAAQGFQDWAQISDDFAPGQYVYAPTGIAVVRDSASPYYGRVLVANGVPGPNAEFLPGDRPGILKFHADGSEVEEGSWSDAGRSWLGDGASPAELEVATGDRVYVLDRTRQELLVMDPTAAAASVRRAWGPDQRPATGTVMTGFAVGEGPAGPGLWMAQSAVASDPGVYLWVLNPDGTAMAGDQGRLVVRAGAGSDLTVAPWDVAVGPGGGLFVIQSRTAAGDAAPRVVAFPAWTNQAAPLEQGLWAMGSGLDLLRGATSVAVDPTGRYVAVAFRGAVSGGFFVGGRVIVLDAVTGAWVTTLPGADQQYTDVDWDAVGNLYVANLSESVWRVYSPPGSNAATTVSVAAVELGEGSPRPYLQVLRFEGGGLVLMVTGRPQTVYEIEASSDLSTWLVVGTVTVGEAGRQEVTVPISGPRRFYRTRSGP</sequence>
<dbReference type="SUPFAM" id="SSF75011">
    <property type="entry name" value="3-carboxy-cis,cis-mucoante lactonizing enzyme"/>
    <property type="match status" value="1"/>
</dbReference>
<reference evidence="1 2" key="1">
    <citation type="submission" date="2020-02" db="EMBL/GenBank/DDBJ databases">
        <title>Draft genome sequence of Limisphaera ngatamarikiensis NGM72.4T, a thermophilic Verrucomicrobia grouped in subdivision 3.</title>
        <authorList>
            <person name="Carere C.R."/>
            <person name="Steen J."/>
            <person name="Hugenholtz P."/>
            <person name="Stott M.B."/>
        </authorList>
    </citation>
    <scope>NUCLEOTIDE SEQUENCE [LARGE SCALE GENOMIC DNA]</scope>
    <source>
        <strain evidence="1 2">NGM72.4</strain>
    </source>
</reference>
<dbReference type="AlphaFoldDB" id="A0A6M1S3U7"/>
<evidence type="ECO:0000313" key="1">
    <source>
        <dbReference type="EMBL" id="NGO40000.1"/>
    </source>
</evidence>
<gene>
    <name evidence="1" type="ORF">G4L39_11445</name>
</gene>
<dbReference type="EMBL" id="JAAKYA010000077">
    <property type="protein sequence ID" value="NGO40000.1"/>
    <property type="molecule type" value="Genomic_DNA"/>
</dbReference>
<dbReference type="Gene3D" id="2.120.10.30">
    <property type="entry name" value="TolB, C-terminal domain"/>
    <property type="match status" value="1"/>
</dbReference>
<proteinExistence type="predicted"/>
<comment type="caution">
    <text evidence="1">The sequence shown here is derived from an EMBL/GenBank/DDBJ whole genome shotgun (WGS) entry which is preliminary data.</text>
</comment>
<protein>
    <submittedName>
        <fullName evidence="1">Uncharacterized protein</fullName>
    </submittedName>
</protein>
<dbReference type="InterPro" id="IPR011042">
    <property type="entry name" value="6-blade_b-propeller_TolB-like"/>
</dbReference>
<accession>A0A6M1S3U7</accession>
<evidence type="ECO:0000313" key="2">
    <source>
        <dbReference type="Proteomes" id="UP000477311"/>
    </source>
</evidence>
<dbReference type="Proteomes" id="UP000477311">
    <property type="component" value="Unassembled WGS sequence"/>
</dbReference>
<organism evidence="1 2">
    <name type="scientific">Limisphaera ngatamarikiensis</name>
    <dbReference type="NCBI Taxonomy" id="1324935"/>
    <lineage>
        <taxon>Bacteria</taxon>
        <taxon>Pseudomonadati</taxon>
        <taxon>Verrucomicrobiota</taxon>
        <taxon>Verrucomicrobiia</taxon>
        <taxon>Limisphaerales</taxon>
        <taxon>Limisphaeraceae</taxon>
        <taxon>Limisphaera</taxon>
    </lineage>
</organism>